<dbReference type="EMBL" id="CP134145">
    <property type="protein sequence ID" value="WNC73717.1"/>
    <property type="molecule type" value="Genomic_DNA"/>
</dbReference>
<comment type="similarity">
    <text evidence="1">Belongs to the UPF0162 family.</text>
</comment>
<dbReference type="Proteomes" id="UP001258994">
    <property type="component" value="Chromosome"/>
</dbReference>
<gene>
    <name evidence="3" type="ORF">RGQ13_06920</name>
</gene>
<dbReference type="Pfam" id="PF13369">
    <property type="entry name" value="Transglut_core2"/>
    <property type="match status" value="1"/>
</dbReference>
<protein>
    <submittedName>
        <fullName evidence="3">Tetratricopeptide repeat protein</fullName>
    </submittedName>
</protein>
<evidence type="ECO:0000313" key="4">
    <source>
        <dbReference type="Proteomes" id="UP001258994"/>
    </source>
</evidence>
<dbReference type="RefSeq" id="WP_348392827.1">
    <property type="nucleotide sequence ID" value="NZ_CP134145.1"/>
</dbReference>
<reference evidence="4" key="1">
    <citation type="submission" date="2023-09" db="EMBL/GenBank/DDBJ databases">
        <authorList>
            <person name="Li S."/>
            <person name="Li X."/>
            <person name="Zhang C."/>
            <person name="Zhao Z."/>
        </authorList>
    </citation>
    <scope>NUCLEOTIDE SEQUENCE [LARGE SCALE GENOMIC DNA]</scope>
    <source>
        <strain evidence="4">SQ149</strain>
    </source>
</reference>
<dbReference type="Pfam" id="PF13371">
    <property type="entry name" value="TPR_9"/>
    <property type="match status" value="1"/>
</dbReference>
<keyword evidence="4" id="KW-1185">Reference proteome</keyword>
<dbReference type="Gene3D" id="1.25.40.10">
    <property type="entry name" value="Tetratricopeptide repeat domain"/>
    <property type="match status" value="1"/>
</dbReference>
<evidence type="ECO:0000256" key="1">
    <source>
        <dbReference type="ARBA" id="ARBA00007100"/>
    </source>
</evidence>
<accession>A0ABY9TY30</accession>
<evidence type="ECO:0000259" key="2">
    <source>
        <dbReference type="Pfam" id="PF13369"/>
    </source>
</evidence>
<name>A0ABY9TY30_9GAMM</name>
<dbReference type="SUPFAM" id="SSF48452">
    <property type="entry name" value="TPR-like"/>
    <property type="match status" value="1"/>
</dbReference>
<evidence type="ECO:0000313" key="3">
    <source>
        <dbReference type="EMBL" id="WNC73717.1"/>
    </source>
</evidence>
<proteinExistence type="inferred from homology"/>
<organism evidence="3 4">
    <name type="scientific">Thalassotalea psychrophila</name>
    <dbReference type="NCBI Taxonomy" id="3065647"/>
    <lineage>
        <taxon>Bacteria</taxon>
        <taxon>Pseudomonadati</taxon>
        <taxon>Pseudomonadota</taxon>
        <taxon>Gammaproteobacteria</taxon>
        <taxon>Alteromonadales</taxon>
        <taxon>Colwelliaceae</taxon>
        <taxon>Thalassotalea</taxon>
    </lineage>
</organism>
<sequence length="265" mass="30694">MSELNSDHINAMQAINLIEKSLLALDETAIATNMADINEFVQLFQSEIENIDDALDRAEHLLNLIFVEQLFVDHSRPHWPINTHQLNEGMAFRSMAPALKNLLLLHIIRCCGFQIDAVYVPNDVMLRIVCDEDYAIIFNCLDGTPINWYELDQRLNNDENPNEHVTLEAISDKNLIVQYLISLKNSLIREQKFSEALQCVELILALNPNDPYHRRDRGFLLQQLDCFKVAFDDYQYFVERCPKDPQAKILQMQLDMFSSVDTVIH</sequence>
<feature type="domain" description="Protein SirB1 N-terminal" evidence="2">
    <location>
        <begin position="36"/>
        <end position="175"/>
    </location>
</feature>
<dbReference type="InterPro" id="IPR032698">
    <property type="entry name" value="SirB1_N"/>
</dbReference>
<dbReference type="InterPro" id="IPR011990">
    <property type="entry name" value="TPR-like_helical_dom_sf"/>
</dbReference>